<dbReference type="SUPFAM" id="SSF53335">
    <property type="entry name" value="S-adenosyl-L-methionine-dependent methyltransferases"/>
    <property type="match status" value="1"/>
</dbReference>
<dbReference type="AlphaFoldDB" id="A0A939BDB0"/>
<keyword evidence="2" id="KW-0808">Transferase</keyword>
<evidence type="ECO:0000313" key="2">
    <source>
        <dbReference type="EMBL" id="MBM6920020.1"/>
    </source>
</evidence>
<keyword evidence="3" id="KW-1185">Reference proteome</keyword>
<dbReference type="InterPro" id="IPR029063">
    <property type="entry name" value="SAM-dependent_MTases_sf"/>
</dbReference>
<dbReference type="EMBL" id="JACJKY010000003">
    <property type="protein sequence ID" value="MBM6920020.1"/>
    <property type="molecule type" value="Genomic_DNA"/>
</dbReference>
<accession>A0A939BDB0</accession>
<organism evidence="2 3">
    <name type="scientific">Merdimmobilis hominis</name>
    <dbReference type="NCBI Taxonomy" id="2897707"/>
    <lineage>
        <taxon>Bacteria</taxon>
        <taxon>Bacillati</taxon>
        <taxon>Bacillota</taxon>
        <taxon>Clostridia</taxon>
        <taxon>Eubacteriales</taxon>
        <taxon>Oscillospiraceae</taxon>
        <taxon>Merdimmobilis</taxon>
    </lineage>
</organism>
<keyword evidence="2" id="KW-0489">Methyltransferase</keyword>
<dbReference type="Pfam" id="PF05175">
    <property type="entry name" value="MTS"/>
    <property type="match status" value="1"/>
</dbReference>
<feature type="domain" description="Methyltransferase small" evidence="1">
    <location>
        <begin position="31"/>
        <end position="125"/>
    </location>
</feature>
<dbReference type="Proteomes" id="UP000774750">
    <property type="component" value="Unassembled WGS sequence"/>
</dbReference>
<evidence type="ECO:0000259" key="1">
    <source>
        <dbReference type="Pfam" id="PF05175"/>
    </source>
</evidence>
<dbReference type="Gene3D" id="3.40.50.150">
    <property type="entry name" value="Vaccinia Virus protein VP39"/>
    <property type="match status" value="1"/>
</dbReference>
<dbReference type="PANTHER" id="PTHR47739:SF1">
    <property type="entry name" value="TRNA1(VAL) (ADENINE(37)-N6)-METHYLTRANSFERASE"/>
    <property type="match status" value="1"/>
</dbReference>
<dbReference type="GO" id="GO:0008168">
    <property type="term" value="F:methyltransferase activity"/>
    <property type="evidence" value="ECO:0007669"/>
    <property type="project" value="UniProtKB-KW"/>
</dbReference>
<reference evidence="2" key="1">
    <citation type="submission" date="2020-08" db="EMBL/GenBank/DDBJ databases">
        <authorList>
            <person name="Cejkova D."/>
            <person name="Kubasova T."/>
            <person name="Jahodarova E."/>
            <person name="Rychlik I."/>
        </authorList>
    </citation>
    <scope>NUCLEOTIDE SEQUENCE</scope>
    <source>
        <strain evidence="2">An559</strain>
    </source>
</reference>
<gene>
    <name evidence="2" type="ORF">H6A12_02440</name>
</gene>
<comment type="caution">
    <text evidence="2">The sequence shown here is derived from an EMBL/GenBank/DDBJ whole genome shotgun (WGS) entry which is preliminary data.</text>
</comment>
<protein>
    <submittedName>
        <fullName evidence="2">Methyltransferase</fullName>
    </submittedName>
</protein>
<dbReference type="GO" id="GO:0032259">
    <property type="term" value="P:methylation"/>
    <property type="evidence" value="ECO:0007669"/>
    <property type="project" value="UniProtKB-KW"/>
</dbReference>
<dbReference type="InterPro" id="IPR050210">
    <property type="entry name" value="tRNA_Adenine-N(6)_MTase"/>
</dbReference>
<proteinExistence type="predicted"/>
<dbReference type="InterPro" id="IPR007848">
    <property type="entry name" value="Small_mtfrase_dom"/>
</dbReference>
<dbReference type="RefSeq" id="WP_204444414.1">
    <property type="nucleotide sequence ID" value="NZ_JACJKY010000003.1"/>
</dbReference>
<name>A0A939BDB0_9FIRM</name>
<evidence type="ECO:0000313" key="3">
    <source>
        <dbReference type="Proteomes" id="UP000774750"/>
    </source>
</evidence>
<reference evidence="2" key="2">
    <citation type="journal article" date="2021" name="Sci. Rep.">
        <title>The distribution of antibiotic resistance genes in chicken gut microbiota commensals.</title>
        <authorList>
            <person name="Juricova H."/>
            <person name="Matiasovicova J."/>
            <person name="Kubasova T."/>
            <person name="Cejkova D."/>
            <person name="Rychlik I."/>
        </authorList>
    </citation>
    <scope>NUCLEOTIDE SEQUENCE</scope>
    <source>
        <strain evidence="2">An559</strain>
    </source>
</reference>
<dbReference type="PANTHER" id="PTHR47739">
    <property type="entry name" value="TRNA1(VAL) (ADENINE(37)-N6)-METHYLTRANSFERASE"/>
    <property type="match status" value="1"/>
</dbReference>
<dbReference type="CDD" id="cd02440">
    <property type="entry name" value="AdoMet_MTases"/>
    <property type="match status" value="1"/>
</dbReference>
<sequence length="245" mass="27527">MRSKTEWSKETIGDEITIYTSAAHAFGIDAFLLADFAKPKRGERVCDFGAGCGIIPMLLARTKQPREVVGVEIQQQGVMQFEASVRDSSTAMPVIPVCADLTSRETLKGEQFDLITCNPPYKAAGGGILSEETAEQIARHETMCTLEDLCKTAKRLLRFGGRFCICQRPERLSDAMVLFRQYGIEPKRLRLVCRDKDSAPWLFLLMGQRGAKPHLRIEPNFFVYENGEYTAETHRMYGGSFEKGE</sequence>